<dbReference type="PROSITE" id="PS50887">
    <property type="entry name" value="GGDEF"/>
    <property type="match status" value="1"/>
</dbReference>
<proteinExistence type="predicted"/>
<feature type="transmembrane region" description="Helical" evidence="9">
    <location>
        <begin position="6"/>
        <end position="28"/>
    </location>
</feature>
<dbReference type="SUPFAM" id="SSF55785">
    <property type="entry name" value="PYP-like sensor domain (PAS domain)"/>
    <property type="match status" value="2"/>
</dbReference>
<dbReference type="InterPro" id="IPR035919">
    <property type="entry name" value="EAL_sf"/>
</dbReference>
<dbReference type="InterPro" id="IPR035965">
    <property type="entry name" value="PAS-like_dom_sf"/>
</dbReference>
<keyword evidence="2" id="KW-0597">Phosphoprotein</keyword>
<dbReference type="InterPro" id="IPR000700">
    <property type="entry name" value="PAS-assoc_C"/>
</dbReference>
<evidence type="ECO:0000256" key="6">
    <source>
        <dbReference type="ARBA" id="ARBA00022840"/>
    </source>
</evidence>
<dbReference type="EMBL" id="CAKLDI010000002">
    <property type="protein sequence ID" value="CAH0535800.1"/>
    <property type="molecule type" value="Genomic_DNA"/>
</dbReference>
<feature type="region of interest" description="Disordered" evidence="8">
    <location>
        <begin position="1043"/>
        <end position="1069"/>
    </location>
</feature>
<dbReference type="PROSITE" id="PS50112">
    <property type="entry name" value="PAS"/>
    <property type="match status" value="1"/>
</dbReference>
<dbReference type="InterPro" id="IPR000160">
    <property type="entry name" value="GGDEF_dom"/>
</dbReference>
<dbReference type="InterPro" id="IPR001610">
    <property type="entry name" value="PAC"/>
</dbReference>
<evidence type="ECO:0000313" key="15">
    <source>
        <dbReference type="Proteomes" id="UP000838672"/>
    </source>
</evidence>
<keyword evidence="9" id="KW-0472">Membrane</keyword>
<dbReference type="SMART" id="SM00091">
    <property type="entry name" value="PAS"/>
    <property type="match status" value="2"/>
</dbReference>
<evidence type="ECO:0000256" key="1">
    <source>
        <dbReference type="ARBA" id="ARBA00004533"/>
    </source>
</evidence>
<evidence type="ECO:0000259" key="10">
    <source>
        <dbReference type="PROSITE" id="PS50112"/>
    </source>
</evidence>
<reference evidence="14" key="1">
    <citation type="submission" date="2021-11" db="EMBL/GenBank/DDBJ databases">
        <authorList>
            <person name="Rodrigo-Torres L."/>
            <person name="Arahal R. D."/>
            <person name="Lucena T."/>
        </authorList>
    </citation>
    <scope>NUCLEOTIDE SEQUENCE</scope>
    <source>
        <strain evidence="14">CECT 7929</strain>
    </source>
</reference>
<dbReference type="SUPFAM" id="SSF55073">
    <property type="entry name" value="Nucleotide cyclase"/>
    <property type="match status" value="1"/>
</dbReference>
<dbReference type="InterPro" id="IPR052155">
    <property type="entry name" value="Biofilm_reg_signaling"/>
</dbReference>
<evidence type="ECO:0000256" key="8">
    <source>
        <dbReference type="SAM" id="MobiDB-lite"/>
    </source>
</evidence>
<dbReference type="SMART" id="SM00267">
    <property type="entry name" value="GGDEF"/>
    <property type="match status" value="1"/>
</dbReference>
<keyword evidence="5" id="KW-0418">Kinase</keyword>
<feature type="transmembrane region" description="Helical" evidence="9">
    <location>
        <begin position="323"/>
        <end position="346"/>
    </location>
</feature>
<dbReference type="NCBIfam" id="TIGR00254">
    <property type="entry name" value="GGDEF"/>
    <property type="match status" value="1"/>
</dbReference>
<evidence type="ECO:0000256" key="9">
    <source>
        <dbReference type="SAM" id="Phobius"/>
    </source>
</evidence>
<evidence type="ECO:0000259" key="11">
    <source>
        <dbReference type="PROSITE" id="PS50113"/>
    </source>
</evidence>
<protein>
    <recommendedName>
        <fullName evidence="16">EAL domain-containing protein</fullName>
    </recommendedName>
</protein>
<evidence type="ECO:0000259" key="13">
    <source>
        <dbReference type="PROSITE" id="PS50887"/>
    </source>
</evidence>
<keyword evidence="9" id="KW-0812">Transmembrane</keyword>
<comment type="subcellular location">
    <subcellularLocation>
        <location evidence="1">Cell inner membrane</location>
    </subcellularLocation>
</comment>
<dbReference type="Gene3D" id="3.30.450.20">
    <property type="entry name" value="PAS domain"/>
    <property type="match status" value="4"/>
</dbReference>
<evidence type="ECO:0008006" key="16">
    <source>
        <dbReference type="Google" id="ProtNLM"/>
    </source>
</evidence>
<keyword evidence="3" id="KW-0808">Transferase</keyword>
<dbReference type="Pfam" id="PF13426">
    <property type="entry name" value="PAS_9"/>
    <property type="match status" value="2"/>
</dbReference>
<dbReference type="CDD" id="cd01949">
    <property type="entry name" value="GGDEF"/>
    <property type="match status" value="1"/>
</dbReference>
<dbReference type="Gene3D" id="3.20.20.450">
    <property type="entry name" value="EAL domain"/>
    <property type="match status" value="1"/>
</dbReference>
<dbReference type="PROSITE" id="PS50113">
    <property type="entry name" value="PAC"/>
    <property type="match status" value="1"/>
</dbReference>
<dbReference type="PANTHER" id="PTHR44757">
    <property type="entry name" value="DIGUANYLATE CYCLASE DGCP"/>
    <property type="match status" value="1"/>
</dbReference>
<keyword evidence="4" id="KW-0547">Nucleotide-binding</keyword>
<dbReference type="Proteomes" id="UP000838672">
    <property type="component" value="Unassembled WGS sequence"/>
</dbReference>
<dbReference type="SUPFAM" id="SSF141868">
    <property type="entry name" value="EAL domain-like"/>
    <property type="match status" value="1"/>
</dbReference>
<evidence type="ECO:0000313" key="14">
    <source>
        <dbReference type="EMBL" id="CAH0535800.1"/>
    </source>
</evidence>
<feature type="domain" description="PAS" evidence="10">
    <location>
        <begin position="488"/>
        <end position="559"/>
    </location>
</feature>
<dbReference type="CDD" id="cd01948">
    <property type="entry name" value="EAL"/>
    <property type="match status" value="1"/>
</dbReference>
<evidence type="ECO:0000256" key="4">
    <source>
        <dbReference type="ARBA" id="ARBA00022741"/>
    </source>
</evidence>
<evidence type="ECO:0000256" key="7">
    <source>
        <dbReference type="ARBA" id="ARBA00023012"/>
    </source>
</evidence>
<feature type="domain" description="PAC" evidence="11">
    <location>
        <begin position="560"/>
        <end position="614"/>
    </location>
</feature>
<sequence length="1069" mass="121502">MRSTFLRITFIVVPLLVITIFGFTALYLQDINQLEHKIAQREKGLHQSALHITRLKFSPILWDLKYLTQQIGHMDLGSLDSQAHEDLEQMLIRLGNANQLYDQMRLLNDQGQEIVRINFEGPQAHVVPKHLLQDKGDRYYVQQALSAPIGAFFTSQFDLNMEQGAVELPLNPTLRFVSHVLDQSSGHSWLIVLNYRGEDYLNELRQLPDWGLSETWLVNNEGQWLLGPSSNQEWLFSLAPKEQDFRDHYANIWQQIQQGHDGQIIQDGHLYTFSRFYSGQHFNHTQQIRLPFQGTDLPWTVISRVNLDAAITQTYFNDGRLPWLIAVGLVILLLIAGCAIFAWNFAQKLNVERQLRQRIHLDANRLESLMMHAPEGIITIDLQDQIQAMNEAAATIFQVRSGQLIGRKLNNLFFQGQTCPAIIALIERCRQQSYHVNVEPVQCQLTLPNQQQLWIELVASLTQSHKLNQQEVVIHLRDVTERHKQAQRMDNLARALEQSADSVMITNQLGCIEYVNQAFEKTTGFCAQEVLGSQSLLLFPNALENEVGLRRMQSQLKAGQSVQKVFSNRHKNGKAYYEERTVSPIRNTQGEITHYISTSKDITQRIHDEEKLHKLAHYDQLTELPNRHLFHERLEQALKQAKRSDSQIAILFLDLDLFKQINDSLGHEVGDCVLSEFSKRLRNTARNHDTLARLGGDEFAFLVAEQASVDTMTKLAHRILNQFNDPITVHEHELFISASIGIALYPNDGETSSILLKNADIAMYRSKEAGRKRYAFYTQDMNAHSEYLLQLETKLRQSIGGPQFMLYYQPKVNTSGDLVGAEALLRWHDESGQFYSPAEVIPCMEQTGLIIEQGEILIRQACRQLARWQNQGLAIQIAINISAKQLLHSNLHETVSAAIADTGCDPQLLELEITESVIMSDVELALTRMKKLRAIGVHLAIDDFGTGYSSLAYLRRFPINVLKIDQEFVKGLPEQKDNVVITQVIIDLAHHLNLAVVAEGVETQAQADFLQQANVEQMQGYLFGKPMSVAEFEQTYAAHGQNISMPQASPQSSTSKKQGDVNSLKTLAP</sequence>
<dbReference type="Pfam" id="PF00563">
    <property type="entry name" value="EAL"/>
    <property type="match status" value="1"/>
</dbReference>
<feature type="domain" description="GGDEF" evidence="13">
    <location>
        <begin position="646"/>
        <end position="779"/>
    </location>
</feature>
<dbReference type="PROSITE" id="PS50883">
    <property type="entry name" value="EAL"/>
    <property type="match status" value="1"/>
</dbReference>
<dbReference type="Pfam" id="PF00990">
    <property type="entry name" value="GGDEF"/>
    <property type="match status" value="1"/>
</dbReference>
<keyword evidence="15" id="KW-1185">Reference proteome</keyword>
<gene>
    <name evidence="14" type="ORF">VST7929_03274</name>
</gene>
<comment type="caution">
    <text evidence="14">The sequence shown here is derived from an EMBL/GenBank/DDBJ whole genome shotgun (WGS) entry which is preliminary data.</text>
</comment>
<dbReference type="Gene3D" id="3.30.70.270">
    <property type="match status" value="1"/>
</dbReference>
<evidence type="ECO:0000256" key="5">
    <source>
        <dbReference type="ARBA" id="ARBA00022777"/>
    </source>
</evidence>
<dbReference type="InterPro" id="IPR000014">
    <property type="entry name" value="PAS"/>
</dbReference>
<dbReference type="CDD" id="cd00130">
    <property type="entry name" value="PAS"/>
    <property type="match status" value="2"/>
</dbReference>
<dbReference type="InterPro" id="IPR029787">
    <property type="entry name" value="Nucleotide_cyclase"/>
</dbReference>
<dbReference type="NCBIfam" id="TIGR00229">
    <property type="entry name" value="sensory_box"/>
    <property type="match status" value="2"/>
</dbReference>
<dbReference type="InterPro" id="IPR048760">
    <property type="entry name" value="VP0354-like_sensor_dom"/>
</dbReference>
<dbReference type="InterPro" id="IPR043128">
    <property type="entry name" value="Rev_trsase/Diguanyl_cyclase"/>
</dbReference>
<keyword evidence="9" id="KW-1133">Transmembrane helix</keyword>
<dbReference type="InterPro" id="IPR029151">
    <property type="entry name" value="Sensor-like_sf"/>
</dbReference>
<accession>A0ABM8ZY57</accession>
<dbReference type="SMART" id="SM00086">
    <property type="entry name" value="PAC"/>
    <property type="match status" value="2"/>
</dbReference>
<name>A0ABM8ZY57_9VIBR</name>
<organism evidence="14 15">
    <name type="scientific">Vibrio stylophorae</name>
    <dbReference type="NCBI Taxonomy" id="659351"/>
    <lineage>
        <taxon>Bacteria</taxon>
        <taxon>Pseudomonadati</taxon>
        <taxon>Pseudomonadota</taxon>
        <taxon>Gammaproteobacteria</taxon>
        <taxon>Vibrionales</taxon>
        <taxon>Vibrionaceae</taxon>
        <taxon>Vibrio</taxon>
    </lineage>
</organism>
<keyword evidence="6" id="KW-0067">ATP-binding</keyword>
<dbReference type="Pfam" id="PF21623">
    <property type="entry name" value="HK_sensor_dom_bact"/>
    <property type="match status" value="1"/>
</dbReference>
<dbReference type="RefSeq" id="WP_237468650.1">
    <property type="nucleotide sequence ID" value="NZ_CAKLDI010000002.1"/>
</dbReference>
<dbReference type="SMART" id="SM00052">
    <property type="entry name" value="EAL"/>
    <property type="match status" value="1"/>
</dbReference>
<dbReference type="InterPro" id="IPR001633">
    <property type="entry name" value="EAL_dom"/>
</dbReference>
<keyword evidence="7" id="KW-0902">Two-component regulatory system</keyword>
<dbReference type="SUPFAM" id="SSF103190">
    <property type="entry name" value="Sensory domain-like"/>
    <property type="match status" value="2"/>
</dbReference>
<feature type="domain" description="EAL" evidence="12">
    <location>
        <begin position="788"/>
        <end position="1040"/>
    </location>
</feature>
<evidence type="ECO:0000259" key="12">
    <source>
        <dbReference type="PROSITE" id="PS50883"/>
    </source>
</evidence>
<evidence type="ECO:0000256" key="2">
    <source>
        <dbReference type="ARBA" id="ARBA00022553"/>
    </source>
</evidence>
<evidence type="ECO:0000256" key="3">
    <source>
        <dbReference type="ARBA" id="ARBA00022679"/>
    </source>
</evidence>
<dbReference type="PANTHER" id="PTHR44757:SF2">
    <property type="entry name" value="BIOFILM ARCHITECTURE MAINTENANCE PROTEIN MBAA"/>
    <property type="match status" value="1"/>
</dbReference>